<sequence>MKNYQKVTALIATMSIMSCFIVSCEKTEKNELTADSIIDVSTVAPIELDELPRGEYECYELDYLSGIKDITGISPLNNNRFLVISEECSAGGEAYGALKYQKLYIADDTNKSVTEITPNLNVNETAYSSAMGTRDGKIFIAVIEPEYSSGKDPGHDEEENFAQDHIDFLFNHAKNVNYKLFEINTSGEVISKKTIDIDYNRKRPINWLICDDYWNGNIVITGIRAYNGEKNAVYYIITPKGTIKREIENYISYYGPTVRKATSDGRFCMIGTDYDATEPADKIYFYDKESSKSTESYDIKCVDFGCESRSSSLVAGTIGHGNDLLYLSSDIGLFSYDTEGNYENIINYINLTPNNTEIQNVLTLDNNKVLVLGRCYLANEGCTKTKLFAFTNITANN</sequence>
<gene>
    <name evidence="1" type="ORF">SAMN04487860_10452</name>
</gene>
<evidence type="ECO:0000313" key="2">
    <source>
        <dbReference type="Proteomes" id="UP000184394"/>
    </source>
</evidence>
<dbReference type="SUPFAM" id="SSF82171">
    <property type="entry name" value="DPP6 N-terminal domain-like"/>
    <property type="match status" value="1"/>
</dbReference>
<dbReference type="RefSeq" id="WP_072949616.1">
    <property type="nucleotide sequence ID" value="NZ_FRCT01000004.1"/>
</dbReference>
<organism evidence="1 2">
    <name type="scientific">Ruminococcus flavefaciens</name>
    <dbReference type="NCBI Taxonomy" id="1265"/>
    <lineage>
        <taxon>Bacteria</taxon>
        <taxon>Bacillati</taxon>
        <taxon>Bacillota</taxon>
        <taxon>Clostridia</taxon>
        <taxon>Eubacteriales</taxon>
        <taxon>Oscillospiraceae</taxon>
        <taxon>Ruminococcus</taxon>
    </lineage>
</organism>
<evidence type="ECO:0000313" key="1">
    <source>
        <dbReference type="EMBL" id="SHM38683.1"/>
    </source>
</evidence>
<protein>
    <submittedName>
        <fullName evidence="1">Uncharacterized protein</fullName>
    </submittedName>
</protein>
<dbReference type="Proteomes" id="UP000184394">
    <property type="component" value="Unassembled WGS sequence"/>
</dbReference>
<name>A0A1M7IDL5_RUMFL</name>
<dbReference type="OrthoDB" id="1816125at2"/>
<accession>A0A1M7IDL5</accession>
<dbReference type="AlphaFoldDB" id="A0A1M7IDL5"/>
<dbReference type="EMBL" id="FRCT01000004">
    <property type="protein sequence ID" value="SHM38683.1"/>
    <property type="molecule type" value="Genomic_DNA"/>
</dbReference>
<dbReference type="PROSITE" id="PS51257">
    <property type="entry name" value="PROKAR_LIPOPROTEIN"/>
    <property type="match status" value="1"/>
</dbReference>
<reference evidence="1 2" key="1">
    <citation type="submission" date="2016-11" db="EMBL/GenBank/DDBJ databases">
        <authorList>
            <person name="Jaros S."/>
            <person name="Januszkiewicz K."/>
            <person name="Wedrychowicz H."/>
        </authorList>
    </citation>
    <scope>NUCLEOTIDE SEQUENCE [LARGE SCALE GENOMIC DNA]</scope>
    <source>
        <strain evidence="1 2">Y1</strain>
    </source>
</reference>
<proteinExistence type="predicted"/>